<sequence>MWVFNSRKSSTGRTLPLLRCTTAIRGMRARAGPNFLSSCCINQPFRIHDISSSSYAALLAAAGGYSILAFCKTSGALPFAHFHAAVHERAVVSYVTTKFFSSMRITALAPAQAGVLNGLNCTYPSLSSRAPPSNLIALMPSTKSKPSGLRSETITSTSVARAPGTMSLI</sequence>
<dbReference type="AlphaFoldDB" id="A0A085LYL8"/>
<keyword evidence="3" id="KW-1185">Reference proteome</keyword>
<dbReference type="EMBL" id="KL367593">
    <property type="protein sequence ID" value="KFD62541.1"/>
    <property type="molecule type" value="Genomic_DNA"/>
</dbReference>
<dbReference type="Proteomes" id="UP000030764">
    <property type="component" value="Unassembled WGS sequence"/>
</dbReference>
<dbReference type="EMBL" id="KL363259">
    <property type="protein sequence ID" value="KFD50064.1"/>
    <property type="molecule type" value="Genomic_DNA"/>
</dbReference>
<gene>
    <name evidence="1" type="ORF">M513_09024</name>
    <name evidence="2" type="ORF">M514_09024</name>
</gene>
<accession>A0A085LYL8</accession>
<proteinExistence type="predicted"/>
<dbReference type="Proteomes" id="UP000030758">
    <property type="component" value="Unassembled WGS sequence"/>
</dbReference>
<organism evidence="1 3">
    <name type="scientific">Trichuris suis</name>
    <name type="common">pig whipworm</name>
    <dbReference type="NCBI Taxonomy" id="68888"/>
    <lineage>
        <taxon>Eukaryota</taxon>
        <taxon>Metazoa</taxon>
        <taxon>Ecdysozoa</taxon>
        <taxon>Nematoda</taxon>
        <taxon>Enoplea</taxon>
        <taxon>Dorylaimia</taxon>
        <taxon>Trichinellida</taxon>
        <taxon>Trichuridae</taxon>
        <taxon>Trichuris</taxon>
    </lineage>
</organism>
<protein>
    <submittedName>
        <fullName evidence="1">Uncharacterized protein</fullName>
    </submittedName>
</protein>
<evidence type="ECO:0000313" key="3">
    <source>
        <dbReference type="Proteomes" id="UP000030764"/>
    </source>
</evidence>
<evidence type="ECO:0000313" key="2">
    <source>
        <dbReference type="EMBL" id="KFD62541.1"/>
    </source>
</evidence>
<name>A0A085LYL8_9BILA</name>
<evidence type="ECO:0000313" key="1">
    <source>
        <dbReference type="EMBL" id="KFD50064.1"/>
    </source>
</evidence>
<reference evidence="1 3" key="1">
    <citation type="journal article" date="2014" name="Nat. Genet.">
        <title>Genome and transcriptome of the porcine whipworm Trichuris suis.</title>
        <authorList>
            <person name="Jex A.R."/>
            <person name="Nejsum P."/>
            <person name="Schwarz E.M."/>
            <person name="Hu L."/>
            <person name="Young N.D."/>
            <person name="Hall R.S."/>
            <person name="Korhonen P.K."/>
            <person name="Liao S."/>
            <person name="Thamsborg S."/>
            <person name="Xia J."/>
            <person name="Xu P."/>
            <person name="Wang S."/>
            <person name="Scheerlinck J.P."/>
            <person name="Hofmann A."/>
            <person name="Sternberg P.W."/>
            <person name="Wang J."/>
            <person name="Gasser R.B."/>
        </authorList>
    </citation>
    <scope>NUCLEOTIDE SEQUENCE [LARGE SCALE GENOMIC DNA]</scope>
    <source>
        <strain evidence="2">DCEP-RM93F</strain>
        <strain evidence="1">DCEP-RM93M</strain>
    </source>
</reference>